<evidence type="ECO:0000313" key="1">
    <source>
        <dbReference type="EMBL" id="SVB43403.1"/>
    </source>
</evidence>
<proteinExistence type="predicted"/>
<name>A0A382E0E5_9ZZZZ</name>
<accession>A0A382E0E5</accession>
<reference evidence="1" key="1">
    <citation type="submission" date="2018-05" db="EMBL/GenBank/DDBJ databases">
        <authorList>
            <person name="Lanie J.A."/>
            <person name="Ng W.-L."/>
            <person name="Kazmierczak K.M."/>
            <person name="Andrzejewski T.M."/>
            <person name="Davidsen T.M."/>
            <person name="Wayne K.J."/>
            <person name="Tettelin H."/>
            <person name="Glass J.I."/>
            <person name="Rusch D."/>
            <person name="Podicherti R."/>
            <person name="Tsui H.-C.T."/>
            <person name="Winkler M.E."/>
        </authorList>
    </citation>
    <scope>NUCLEOTIDE SEQUENCE</scope>
</reference>
<dbReference type="EMBL" id="UINC01041726">
    <property type="protein sequence ID" value="SVB43403.1"/>
    <property type="molecule type" value="Genomic_DNA"/>
</dbReference>
<organism evidence="1">
    <name type="scientific">marine metagenome</name>
    <dbReference type="NCBI Taxonomy" id="408172"/>
    <lineage>
        <taxon>unclassified sequences</taxon>
        <taxon>metagenomes</taxon>
        <taxon>ecological metagenomes</taxon>
    </lineage>
</organism>
<protein>
    <submittedName>
        <fullName evidence="1">Uncharacterized protein</fullName>
    </submittedName>
</protein>
<sequence length="119" mass="13773">MKNIYSGKMSLNEWIRFFIEFIVSNDLSEELVGSFLRHLADLGVLLPFDGDIWEWRACNSEVELKNLIAKVKKDLESLCDSESGFALPYFIGYKNLYKKSLQFDDEQDTPIKTSPKINI</sequence>
<gene>
    <name evidence="1" type="ORF">METZ01_LOCUS196257</name>
</gene>
<dbReference type="AlphaFoldDB" id="A0A382E0E5"/>
<feature type="non-terminal residue" evidence="1">
    <location>
        <position position="119"/>
    </location>
</feature>